<sequence length="65" mass="7534">MTVTVTLPDGESDEYSRFGDSYVKHHDGSLDVVRRGERKPHRYETGQWTDVAGDEKAWKKPRLWG</sequence>
<dbReference type="AlphaFoldDB" id="A0A1Y5PJ38"/>
<name>A0A1Y5PJ38_9MYCO</name>
<proteinExistence type="predicted"/>
<accession>A0A1Y5PJ38</accession>
<reference evidence="1" key="1">
    <citation type="submission" date="2016-03" db="EMBL/GenBank/DDBJ databases">
        <authorList>
            <person name="Ploux O."/>
        </authorList>
    </citation>
    <scope>NUCLEOTIDE SEQUENCE</scope>
    <source>
        <strain evidence="1">UC10</strain>
    </source>
</reference>
<evidence type="ECO:0000313" key="1">
    <source>
        <dbReference type="EMBL" id="SBS77309.1"/>
    </source>
</evidence>
<organism evidence="1">
    <name type="scientific">uncultured Mycobacterium sp</name>
    <dbReference type="NCBI Taxonomy" id="171292"/>
    <lineage>
        <taxon>Bacteria</taxon>
        <taxon>Bacillati</taxon>
        <taxon>Actinomycetota</taxon>
        <taxon>Actinomycetes</taxon>
        <taxon>Mycobacteriales</taxon>
        <taxon>Mycobacteriaceae</taxon>
        <taxon>Mycobacterium</taxon>
        <taxon>environmental samples</taxon>
    </lineage>
</organism>
<protein>
    <submittedName>
        <fullName evidence="1">Uncharacterized protein</fullName>
    </submittedName>
</protein>
<gene>
    <name evidence="1" type="ORF">MHPYR_410019</name>
</gene>
<dbReference type="EMBL" id="FLQS01000036">
    <property type="protein sequence ID" value="SBS77309.1"/>
    <property type="molecule type" value="Genomic_DNA"/>
</dbReference>